<evidence type="ECO:0000313" key="6">
    <source>
        <dbReference type="Proteomes" id="UP000199050"/>
    </source>
</evidence>
<evidence type="ECO:0000256" key="3">
    <source>
        <dbReference type="ARBA" id="ARBA00048505"/>
    </source>
</evidence>
<feature type="domain" description="Metallo-beta-lactamase" evidence="4">
    <location>
        <begin position="18"/>
        <end position="224"/>
    </location>
</feature>
<comment type="catalytic activity">
    <reaction evidence="3">
        <text>3',5'-cyclic UMP + H2O = UMP + H(+)</text>
        <dbReference type="Rhea" id="RHEA:70575"/>
        <dbReference type="ChEBI" id="CHEBI:15377"/>
        <dbReference type="ChEBI" id="CHEBI:15378"/>
        <dbReference type="ChEBI" id="CHEBI:57865"/>
        <dbReference type="ChEBI" id="CHEBI:184387"/>
    </reaction>
    <physiologicalReaction direction="left-to-right" evidence="3">
        <dbReference type="Rhea" id="RHEA:70576"/>
    </physiologicalReaction>
</comment>
<keyword evidence="6" id="KW-1185">Reference proteome</keyword>
<accession>A0A1G8LEF1</accession>
<dbReference type="CDD" id="cd07721">
    <property type="entry name" value="yflN-like_MBL-fold"/>
    <property type="match status" value="1"/>
</dbReference>
<evidence type="ECO:0000256" key="2">
    <source>
        <dbReference type="ARBA" id="ARBA00034301"/>
    </source>
</evidence>
<dbReference type="PANTHER" id="PTHR42951">
    <property type="entry name" value="METALLO-BETA-LACTAMASE DOMAIN-CONTAINING"/>
    <property type="match status" value="1"/>
</dbReference>
<evidence type="ECO:0000256" key="1">
    <source>
        <dbReference type="ARBA" id="ARBA00034221"/>
    </source>
</evidence>
<dbReference type="Pfam" id="PF00753">
    <property type="entry name" value="Lactamase_B"/>
    <property type="match status" value="1"/>
</dbReference>
<sequence length="230" mass="25950">MNIIELPVEFMYEGQPFYLYPSLIAADNELILVDTGYPGFLPLIENAIEQKGYDLRQLKYIVITHYDDDHIGALQDFKEKYPWVTVISSQREAVYISGEVKSERLVQAEALLEQMPDEQKAFGQSFVELLTSLRHIPVDQTVTDGEWLFGGTCKIVATPGHTSGHISLHFPELDSVITGDAAYIEDNGTELLVANPKYCLDLPQAEQSLELLKNLKAKHYYCYHGGSLHI</sequence>
<dbReference type="Proteomes" id="UP000199050">
    <property type="component" value="Unassembled WGS sequence"/>
</dbReference>
<dbReference type="STRING" id="1174501.SAMN05216192_106113"/>
<dbReference type="RefSeq" id="WP_090713542.1">
    <property type="nucleotide sequence ID" value="NZ_CBCSKY010000005.1"/>
</dbReference>
<evidence type="ECO:0000313" key="5">
    <source>
        <dbReference type="EMBL" id="SDI53973.1"/>
    </source>
</evidence>
<dbReference type="InterPro" id="IPR050855">
    <property type="entry name" value="NDM-1-like"/>
</dbReference>
<protein>
    <submittedName>
        <fullName evidence="5">Glyoxylase, beta-lactamase superfamily II</fullName>
    </submittedName>
</protein>
<gene>
    <name evidence="5" type="ORF">SAMN05216192_106113</name>
</gene>
<dbReference type="EMBL" id="FNDX01000006">
    <property type="protein sequence ID" value="SDI53973.1"/>
    <property type="molecule type" value="Genomic_DNA"/>
</dbReference>
<dbReference type="Gene3D" id="3.60.15.10">
    <property type="entry name" value="Ribonuclease Z/Hydroxyacylglutathione hydrolase-like"/>
    <property type="match status" value="1"/>
</dbReference>
<comment type="catalytic activity">
    <reaction evidence="1">
        <text>3',5'-cyclic CMP + H2O = CMP + H(+)</text>
        <dbReference type="Rhea" id="RHEA:72675"/>
        <dbReference type="ChEBI" id="CHEBI:15377"/>
        <dbReference type="ChEBI" id="CHEBI:15378"/>
        <dbReference type="ChEBI" id="CHEBI:58003"/>
        <dbReference type="ChEBI" id="CHEBI:60377"/>
    </reaction>
    <physiologicalReaction direction="left-to-right" evidence="1">
        <dbReference type="Rhea" id="RHEA:72676"/>
    </physiologicalReaction>
</comment>
<dbReference type="PANTHER" id="PTHR42951:SF15">
    <property type="entry name" value="METALLO-BETA-LACTAMASE SUPERFAMILY PROTEIN"/>
    <property type="match status" value="1"/>
</dbReference>
<evidence type="ECO:0000259" key="4">
    <source>
        <dbReference type="SMART" id="SM00849"/>
    </source>
</evidence>
<proteinExistence type="predicted"/>
<dbReference type="OrthoDB" id="9802248at2"/>
<dbReference type="AlphaFoldDB" id="A0A1G8LEF1"/>
<organism evidence="5 6">
    <name type="scientific">Paenibacillus typhae</name>
    <dbReference type="NCBI Taxonomy" id="1174501"/>
    <lineage>
        <taxon>Bacteria</taxon>
        <taxon>Bacillati</taxon>
        <taxon>Bacillota</taxon>
        <taxon>Bacilli</taxon>
        <taxon>Bacillales</taxon>
        <taxon>Paenibacillaceae</taxon>
        <taxon>Paenibacillus</taxon>
    </lineage>
</organism>
<name>A0A1G8LEF1_9BACL</name>
<dbReference type="InterPro" id="IPR036866">
    <property type="entry name" value="RibonucZ/Hydroxyglut_hydro"/>
</dbReference>
<dbReference type="SMART" id="SM00849">
    <property type="entry name" value="Lactamase_B"/>
    <property type="match status" value="1"/>
</dbReference>
<dbReference type="InterPro" id="IPR001279">
    <property type="entry name" value="Metallo-B-lactamas"/>
</dbReference>
<comment type="function">
    <text evidence="2">Counteracts the endogenous Pycsar antiviral defense system. Phosphodiesterase that enables metal-dependent hydrolysis of host cyclic nucleotide Pycsar defense signals such as cCMP and cUMP.</text>
</comment>
<reference evidence="6" key="1">
    <citation type="submission" date="2016-10" db="EMBL/GenBank/DDBJ databases">
        <authorList>
            <person name="Varghese N."/>
            <person name="Submissions S."/>
        </authorList>
    </citation>
    <scope>NUCLEOTIDE SEQUENCE [LARGE SCALE GENOMIC DNA]</scope>
    <source>
        <strain evidence="6">CGMCC 1.11012</strain>
    </source>
</reference>
<dbReference type="SUPFAM" id="SSF56281">
    <property type="entry name" value="Metallo-hydrolase/oxidoreductase"/>
    <property type="match status" value="1"/>
</dbReference>